<name>A0A9P1FRF5_9DINO</name>
<feature type="transmembrane region" description="Helical" evidence="7">
    <location>
        <begin position="698"/>
        <end position="719"/>
    </location>
</feature>
<dbReference type="Gene3D" id="3.40.50.300">
    <property type="entry name" value="P-loop containing nucleotide triphosphate hydrolases"/>
    <property type="match status" value="1"/>
</dbReference>
<keyword evidence="4 7" id="KW-1133">Transmembrane helix</keyword>
<evidence type="ECO:0000313" key="11">
    <source>
        <dbReference type="EMBL" id="CAL4771377.1"/>
    </source>
</evidence>
<dbReference type="InterPro" id="IPR003439">
    <property type="entry name" value="ABC_transporter-like_ATP-bd"/>
</dbReference>
<evidence type="ECO:0000256" key="2">
    <source>
        <dbReference type="ARBA" id="ARBA00022448"/>
    </source>
</evidence>
<feature type="transmembrane region" description="Helical" evidence="7">
    <location>
        <begin position="740"/>
        <end position="758"/>
    </location>
</feature>
<dbReference type="SUPFAM" id="SSF52540">
    <property type="entry name" value="P-loop containing nucleoside triphosphate hydrolases"/>
    <property type="match status" value="1"/>
</dbReference>
<dbReference type="InterPro" id="IPR036640">
    <property type="entry name" value="ABC1_TM_sf"/>
</dbReference>
<keyword evidence="12" id="KW-1185">Reference proteome</keyword>
<dbReference type="GO" id="GO:0005524">
    <property type="term" value="F:ATP binding"/>
    <property type="evidence" value="ECO:0007669"/>
    <property type="project" value="UniProtKB-KW"/>
</dbReference>
<evidence type="ECO:0000256" key="1">
    <source>
        <dbReference type="ARBA" id="ARBA00008575"/>
    </source>
</evidence>
<dbReference type="Pfam" id="PF00005">
    <property type="entry name" value="ABC_tran"/>
    <property type="match status" value="1"/>
</dbReference>
<dbReference type="Proteomes" id="UP001152797">
    <property type="component" value="Unassembled WGS sequence"/>
</dbReference>
<reference evidence="9" key="1">
    <citation type="submission" date="2022-10" db="EMBL/GenBank/DDBJ databases">
        <authorList>
            <person name="Chen Y."/>
            <person name="Dougan E. K."/>
            <person name="Chan C."/>
            <person name="Rhodes N."/>
            <person name="Thang M."/>
        </authorList>
    </citation>
    <scope>NUCLEOTIDE SEQUENCE</scope>
</reference>
<evidence type="ECO:0000256" key="7">
    <source>
        <dbReference type="SAM" id="Phobius"/>
    </source>
</evidence>
<dbReference type="GO" id="GO:0016887">
    <property type="term" value="F:ATP hydrolysis activity"/>
    <property type="evidence" value="ECO:0007669"/>
    <property type="project" value="InterPro"/>
</dbReference>
<keyword evidence="2" id="KW-0813">Transport</keyword>
<keyword evidence="11" id="KW-0067">ATP-binding</keyword>
<keyword evidence="11" id="KW-0547">Nucleotide-binding</keyword>
<dbReference type="AlphaFoldDB" id="A0A9P1FRF5"/>
<evidence type="ECO:0000313" key="9">
    <source>
        <dbReference type="EMBL" id="CAI3984065.1"/>
    </source>
</evidence>
<accession>A0A9P1FRF5</accession>
<keyword evidence="6" id="KW-0175">Coiled coil</keyword>
<keyword evidence="5 7" id="KW-0472">Membrane</keyword>
<dbReference type="PANTHER" id="PTHR11384:SF59">
    <property type="entry name" value="LYSOSOMAL COBALAMIN TRANSPORTER ABCD4"/>
    <property type="match status" value="1"/>
</dbReference>
<dbReference type="InterPro" id="IPR050835">
    <property type="entry name" value="ABC_transporter_sub-D"/>
</dbReference>
<dbReference type="InterPro" id="IPR011527">
    <property type="entry name" value="ABC1_TM_dom"/>
</dbReference>
<evidence type="ECO:0000256" key="3">
    <source>
        <dbReference type="ARBA" id="ARBA00022692"/>
    </source>
</evidence>
<dbReference type="EMBL" id="CAMXCT030000857">
    <property type="protein sequence ID" value="CAL4771377.1"/>
    <property type="molecule type" value="Genomic_DNA"/>
</dbReference>
<feature type="coiled-coil region" evidence="6">
    <location>
        <begin position="480"/>
        <end position="514"/>
    </location>
</feature>
<evidence type="ECO:0000313" key="10">
    <source>
        <dbReference type="EMBL" id="CAL1137440.1"/>
    </source>
</evidence>
<keyword evidence="3 7" id="KW-0812">Transmembrane</keyword>
<dbReference type="GO" id="GO:0005886">
    <property type="term" value="C:plasma membrane"/>
    <property type="evidence" value="ECO:0007669"/>
    <property type="project" value="TreeGrafter"/>
</dbReference>
<gene>
    <name evidence="9" type="ORF">C1SCF055_LOCUS11621</name>
</gene>
<comment type="caution">
    <text evidence="9">The sequence shown here is derived from an EMBL/GenBank/DDBJ whole genome shotgun (WGS) entry which is preliminary data.</text>
</comment>
<dbReference type="OrthoDB" id="439648at2759"/>
<dbReference type="Pfam" id="PF06472">
    <property type="entry name" value="ABC_membrane_2"/>
    <property type="match status" value="1"/>
</dbReference>
<dbReference type="PROSITE" id="PS50893">
    <property type="entry name" value="ABC_TRANSPORTER_2"/>
    <property type="match status" value="1"/>
</dbReference>
<feature type="transmembrane region" description="Helical" evidence="7">
    <location>
        <begin position="818"/>
        <end position="837"/>
    </location>
</feature>
<feature type="domain" description="ABC transporter" evidence="8">
    <location>
        <begin position="1020"/>
        <end position="1231"/>
    </location>
</feature>
<dbReference type="SUPFAM" id="SSF90123">
    <property type="entry name" value="ABC transporter transmembrane region"/>
    <property type="match status" value="1"/>
</dbReference>
<evidence type="ECO:0000256" key="6">
    <source>
        <dbReference type="SAM" id="Coils"/>
    </source>
</evidence>
<evidence type="ECO:0000313" key="12">
    <source>
        <dbReference type="Proteomes" id="UP001152797"/>
    </source>
</evidence>
<evidence type="ECO:0000259" key="8">
    <source>
        <dbReference type="PROSITE" id="PS50893"/>
    </source>
</evidence>
<dbReference type="EMBL" id="CAMXCT010000857">
    <property type="protein sequence ID" value="CAI3984065.1"/>
    <property type="molecule type" value="Genomic_DNA"/>
</dbReference>
<evidence type="ECO:0000256" key="5">
    <source>
        <dbReference type="ARBA" id="ARBA00023136"/>
    </source>
</evidence>
<organism evidence="9">
    <name type="scientific">Cladocopium goreaui</name>
    <dbReference type="NCBI Taxonomy" id="2562237"/>
    <lineage>
        <taxon>Eukaryota</taxon>
        <taxon>Sar</taxon>
        <taxon>Alveolata</taxon>
        <taxon>Dinophyceae</taxon>
        <taxon>Suessiales</taxon>
        <taxon>Symbiodiniaceae</taxon>
        <taxon>Cladocopium</taxon>
    </lineage>
</organism>
<dbReference type="EMBL" id="CAMXCT020000857">
    <property type="protein sequence ID" value="CAL1137440.1"/>
    <property type="molecule type" value="Genomic_DNA"/>
</dbReference>
<dbReference type="PANTHER" id="PTHR11384">
    <property type="entry name" value="ATP-BINDING CASSETTE, SUB-FAMILY D MEMBER"/>
    <property type="match status" value="1"/>
</dbReference>
<proteinExistence type="inferred from homology"/>
<sequence>MGFSRLLQLLADQVEHLSHVQTDPHGVPVTATVKNGKGVEALDLDHAFFHAPKRRHLSSFLDNSDLAVKAKVDKNGTDHSSSKDADGVASVSLYNPENRRIFLAAAPITIAIAAFFECSAKYRMAETDLSAPLPQVVEAATKEEEAFGGSQEPAGSTERSAAMAQLALAAMATGLEEEIPEPIADQNFNRRKVLDLQHELSRLQKLSLKQHEAVSHLETGLTSKISEVDLRRALGLAFQEFENRIEDAFQDSNRKCLSMFSKREDVVELQTLINKKVNWAEYNAVLKKLADLRHYVDGMAESVFIGQTEALESEFAKKANADWVEKCLSDKAEFTDLNDVRARLERLEVLVAHNDQKQTSKLQAMREETASSNNDMFQRQSALMKEANSTMTESKQQFLDMKNMIERHEVRLKHADSSLMDLSKAQQEIATLATQTLLPRIELVETSLQRKDQADAAKSDLMKQLEQRSDALKGVVDDRLEEMNRQGEQFREQLEFLMQATEMLKRRLREMTKNQNGKMKEIADDQGKQVQQLAALERVMKKQERETRAELRSRATGDSWRCALPLVAAEEDPNARLTGVLEQLQKIAGGTGGFSEDSTHVSSFFNPSRPIGTAETTGEWGAGPGLNDVRAMASTGGARGMYGLSPRVPLPTSNRTMSKKAKSIEPKECCEGKGVQLTGTGLKVLEPYIMGPTSLKCAGYAAAHVTLLGVGLYVDVALTQWNGVFWTALQNHQSKQFYRLLWDFVIITGVTGFVGTYSDYLNGMWHLHARDHLTRHFNQLWVSTGAMCMMRQSSVQVDNPDQRIDQDVDEFVGSTRELVFGGLGSVVRLAIYFPILLRSAPAPLLGFVLVWPVFGALVTHGLGRRLIPLSVAGQSANANFRSELVYAREKAESLALMRAGPQLAQNLQDRFEVMKRVAYAEFDVTKFLNFFKMMYEEYGTVEPFVLLAPAYFTGALDLGKLMQLRMIVERVSQSLTFPVAAYEQAVGWRVAANRLAALAAASTASMASSSASPSPEETALKVDGLNLRTPEGRLLLENLSLEVPFGERLLVVLPASGGKSLLLRAIAGLWSHMSGSIEKSDDAVFIQGFEFPPLSLRQLLCYPQPAEGDSQLALHMVDLASLLARYPPDRQCQWEEVLSPEEQQRLLIARLLLRQPRLAMLDEPLAALSEEDACRLLRQISPETAVVSFSRTRRLAAAHHRVVELGAAPDCVPSVSDFKSEERKVSAARPIRLGHNGHKVLKATD</sequence>
<dbReference type="InterPro" id="IPR027417">
    <property type="entry name" value="P-loop_NTPase"/>
</dbReference>
<dbReference type="GO" id="GO:0140359">
    <property type="term" value="F:ABC-type transporter activity"/>
    <property type="evidence" value="ECO:0007669"/>
    <property type="project" value="InterPro"/>
</dbReference>
<comment type="similarity">
    <text evidence="1">Belongs to the ABC transporter superfamily. ABCD family. Peroxisomal fatty acyl CoA transporter (TC 3.A.1.203) subfamily.</text>
</comment>
<evidence type="ECO:0000256" key="4">
    <source>
        <dbReference type="ARBA" id="ARBA00022989"/>
    </source>
</evidence>
<feature type="transmembrane region" description="Helical" evidence="7">
    <location>
        <begin position="844"/>
        <end position="863"/>
    </location>
</feature>
<dbReference type="Gene3D" id="1.20.1560.10">
    <property type="entry name" value="ABC transporter type 1, transmembrane domain"/>
    <property type="match status" value="1"/>
</dbReference>
<reference evidence="10" key="2">
    <citation type="submission" date="2024-04" db="EMBL/GenBank/DDBJ databases">
        <authorList>
            <person name="Chen Y."/>
            <person name="Shah S."/>
            <person name="Dougan E. K."/>
            <person name="Thang M."/>
            <person name="Chan C."/>
        </authorList>
    </citation>
    <scope>NUCLEOTIDE SEQUENCE [LARGE SCALE GENOMIC DNA]</scope>
</reference>
<protein>
    <submittedName>
        <fullName evidence="11">Inner membrane ABC transporter ATP-binding protein YddA (CDS102)</fullName>
    </submittedName>
</protein>